<dbReference type="RefSeq" id="WP_082664334.1">
    <property type="nucleotide sequence ID" value="NZ_JAUYVT010000003.1"/>
</dbReference>
<keyword evidence="1" id="KW-0472">Membrane</keyword>
<dbReference type="EMBL" id="JAUYVT010000003">
    <property type="protein sequence ID" value="MDP2564078.1"/>
    <property type="molecule type" value="Genomic_DNA"/>
</dbReference>
<evidence type="ECO:0000313" key="3">
    <source>
        <dbReference type="Proteomes" id="UP001177212"/>
    </source>
</evidence>
<keyword evidence="1" id="KW-0812">Transmembrane</keyword>
<reference evidence="2" key="1">
    <citation type="submission" date="2023-07" db="EMBL/GenBank/DDBJ databases">
        <title>Genome content predicts the carbon catabolic preferences of heterotrophic bacteria.</title>
        <authorList>
            <person name="Gralka M."/>
        </authorList>
    </citation>
    <scope>NUCLEOTIDE SEQUENCE</scope>
    <source>
        <strain evidence="2">4G09</strain>
    </source>
</reference>
<feature type="transmembrane region" description="Helical" evidence="1">
    <location>
        <begin position="180"/>
        <end position="197"/>
    </location>
</feature>
<accession>A0ABT9FBG8</accession>
<protein>
    <submittedName>
        <fullName evidence="2">DUF998 domain-containing protein</fullName>
    </submittedName>
</protein>
<proteinExistence type="predicted"/>
<organism evidence="2 3">
    <name type="scientific">Pseudoalteromonas marina</name>
    <dbReference type="NCBI Taxonomy" id="267375"/>
    <lineage>
        <taxon>Bacteria</taxon>
        <taxon>Pseudomonadati</taxon>
        <taxon>Pseudomonadota</taxon>
        <taxon>Gammaproteobacteria</taxon>
        <taxon>Alteromonadales</taxon>
        <taxon>Pseudoalteromonadaceae</taxon>
        <taxon>Pseudoalteromonas</taxon>
    </lineage>
</organism>
<evidence type="ECO:0000313" key="2">
    <source>
        <dbReference type="EMBL" id="MDP2564078.1"/>
    </source>
</evidence>
<sequence>MNNLLAYTGIVASIWIVLGIYIASRFYPNYSHSKQFCSELGAFGSPIQKLSPAINNYPLGALFVLFGYYLIISHQSHLPTEVIGVMVIIHGICTWICGYFPMDADAYTKSPSRSCKIHTWSGLIMLLSFIVAPLIVTFSSFYPLPLRYLSAFCILGCFYFSFKLAKALELKSVPGLHQRLSYGFQILWLFIYSIFVVA</sequence>
<dbReference type="InterPro" id="IPR009339">
    <property type="entry name" value="DUF998"/>
</dbReference>
<feature type="transmembrane region" description="Helical" evidence="1">
    <location>
        <begin position="123"/>
        <end position="142"/>
    </location>
</feature>
<feature type="transmembrane region" description="Helical" evidence="1">
    <location>
        <begin position="83"/>
        <end position="102"/>
    </location>
</feature>
<feature type="transmembrane region" description="Helical" evidence="1">
    <location>
        <begin position="148"/>
        <end position="168"/>
    </location>
</feature>
<dbReference type="Pfam" id="PF06197">
    <property type="entry name" value="DUF998"/>
    <property type="match status" value="1"/>
</dbReference>
<name>A0ABT9FBG8_9GAMM</name>
<comment type="caution">
    <text evidence="2">The sequence shown here is derived from an EMBL/GenBank/DDBJ whole genome shotgun (WGS) entry which is preliminary data.</text>
</comment>
<feature type="transmembrane region" description="Helical" evidence="1">
    <location>
        <begin position="6"/>
        <end position="24"/>
    </location>
</feature>
<keyword evidence="3" id="KW-1185">Reference proteome</keyword>
<dbReference type="Proteomes" id="UP001177212">
    <property type="component" value="Unassembled WGS sequence"/>
</dbReference>
<feature type="transmembrane region" description="Helical" evidence="1">
    <location>
        <begin position="54"/>
        <end position="71"/>
    </location>
</feature>
<gene>
    <name evidence="2" type="ORF">Q8W34_05505</name>
</gene>
<keyword evidence="1" id="KW-1133">Transmembrane helix</keyword>
<evidence type="ECO:0000256" key="1">
    <source>
        <dbReference type="SAM" id="Phobius"/>
    </source>
</evidence>